<evidence type="ECO:0000256" key="6">
    <source>
        <dbReference type="SAM" id="MobiDB-lite"/>
    </source>
</evidence>
<keyword evidence="3" id="KW-0337">GPI-anchor biosynthesis</keyword>
<feature type="compositionally biased region" description="Polar residues" evidence="6">
    <location>
        <begin position="358"/>
        <end position="368"/>
    </location>
</feature>
<protein>
    <recommendedName>
        <fullName evidence="10">GPI-anchor transamidase</fullName>
    </recommendedName>
</protein>
<feature type="region of interest" description="Disordered" evidence="6">
    <location>
        <begin position="342"/>
        <end position="371"/>
    </location>
</feature>
<evidence type="ECO:0008006" key="10">
    <source>
        <dbReference type="Google" id="ProtNLM"/>
    </source>
</evidence>
<organism evidence="8 9">
    <name type="scientific">Polytolypa hystricis (strain UAMH7299)</name>
    <dbReference type="NCBI Taxonomy" id="1447883"/>
    <lineage>
        <taxon>Eukaryota</taxon>
        <taxon>Fungi</taxon>
        <taxon>Dikarya</taxon>
        <taxon>Ascomycota</taxon>
        <taxon>Pezizomycotina</taxon>
        <taxon>Eurotiomycetes</taxon>
        <taxon>Eurotiomycetidae</taxon>
        <taxon>Onygenales</taxon>
        <taxon>Onygenales incertae sedis</taxon>
        <taxon>Polytolypa</taxon>
    </lineage>
</organism>
<dbReference type="STRING" id="1447883.A0A2B7Z3F2"/>
<dbReference type="PRINTS" id="PR00776">
    <property type="entry name" value="HEMOGLOBNASE"/>
</dbReference>
<feature type="active site" description="Nucleophile" evidence="5">
    <location>
        <position position="191"/>
    </location>
</feature>
<dbReference type="AlphaFoldDB" id="A0A2B7Z3F2"/>
<keyword evidence="9" id="KW-1185">Reference proteome</keyword>
<comment type="similarity">
    <text evidence="2">Belongs to the peptidase C13 family.</text>
</comment>
<feature type="active site" evidence="5">
    <location>
        <position position="149"/>
    </location>
</feature>
<evidence type="ECO:0000313" key="9">
    <source>
        <dbReference type="Proteomes" id="UP000224634"/>
    </source>
</evidence>
<reference evidence="8 9" key="1">
    <citation type="submission" date="2017-10" db="EMBL/GenBank/DDBJ databases">
        <title>Comparative genomics in systemic dimorphic fungi from Ajellomycetaceae.</title>
        <authorList>
            <person name="Munoz J.F."/>
            <person name="Mcewen J.G."/>
            <person name="Clay O.K."/>
            <person name="Cuomo C.A."/>
        </authorList>
    </citation>
    <scope>NUCLEOTIDE SEQUENCE [LARGE SCALE GENOMIC DNA]</scope>
    <source>
        <strain evidence="8 9">UAMH7299</strain>
    </source>
</reference>
<proteinExistence type="inferred from homology"/>
<dbReference type="GO" id="GO:0042765">
    <property type="term" value="C:GPI-anchor transamidase complex"/>
    <property type="evidence" value="ECO:0007669"/>
    <property type="project" value="InterPro"/>
</dbReference>
<dbReference type="EMBL" id="PDNA01000001">
    <property type="protein sequence ID" value="PGH28135.1"/>
    <property type="molecule type" value="Genomic_DNA"/>
</dbReference>
<dbReference type="OrthoDB" id="192611at2759"/>
<evidence type="ECO:0000256" key="2">
    <source>
        <dbReference type="ARBA" id="ARBA00009941"/>
    </source>
</evidence>
<dbReference type="PANTHER" id="PTHR48067">
    <property type="entry name" value="GPI-ANCHOR TRANSAMIDASE"/>
    <property type="match status" value="1"/>
</dbReference>
<dbReference type="GO" id="GO:0006506">
    <property type="term" value="P:GPI anchor biosynthetic process"/>
    <property type="evidence" value="ECO:0007669"/>
    <property type="project" value="UniProtKB-UniPathway"/>
</dbReference>
<comment type="pathway">
    <text evidence="1">Glycolipid biosynthesis; glycosylphosphatidylinositol-anchor biosynthesis.</text>
</comment>
<dbReference type="InterPro" id="IPR001096">
    <property type="entry name" value="Peptidase_C13"/>
</dbReference>
<dbReference type="GO" id="GO:0006508">
    <property type="term" value="P:proteolysis"/>
    <property type="evidence" value="ECO:0007669"/>
    <property type="project" value="InterPro"/>
</dbReference>
<accession>A0A2B7Z3F2</accession>
<evidence type="ECO:0000256" key="7">
    <source>
        <dbReference type="SAM" id="SignalP"/>
    </source>
</evidence>
<dbReference type="GO" id="GO:0016255">
    <property type="term" value="P:attachment of GPI anchor to protein"/>
    <property type="evidence" value="ECO:0007669"/>
    <property type="project" value="InterPro"/>
</dbReference>
<evidence type="ECO:0000256" key="5">
    <source>
        <dbReference type="PIRSR" id="PIRSR019663-1"/>
    </source>
</evidence>
<evidence type="ECO:0000313" key="8">
    <source>
        <dbReference type="EMBL" id="PGH28135.1"/>
    </source>
</evidence>
<dbReference type="PANTHER" id="PTHR48067:SF1">
    <property type="entry name" value="GPI-ANCHOR TRANSAMIDASE"/>
    <property type="match status" value="1"/>
</dbReference>
<dbReference type="Pfam" id="PF01650">
    <property type="entry name" value="Peptidase_C13"/>
    <property type="match status" value="1"/>
</dbReference>
<sequence length="405" mass="45253">MRFFFSALTSALSLLLLAHNALVAAEHTSNWAVLVSTSRFWFNYRHLANVLSLYRTVKRLGIPDSQIILMLPDDMACNPRNAFPGTVYNNADRALDLYGDNIEVDYRGYEVTVESFIRLLTDRLGDDVPHSKRLGSDAGSNVLVYMTGHGGDQFLKFQDSEEIGAWDLADAFGQMWEKKRYHELLFMIDTCQANTMYTHFYSPNIVATGSSELDQSSYSHHADSDVGVAVIDRWTYYILEFLETRVTSPSSKLTLGDLFDSYDEEKIHSQPGVRWDLFPGGEQEGRLRTVMDFFGNIQNVEVDGGHFPGNNNTLSGLKEDLAAIAKLVEEWKVKEREYFSPSNDTAASSAAESKSEKQVINSPLQSTPGAMRMQESDTWLRKATGLSVLTGLGAVWFAGSLLGKS</sequence>
<dbReference type="FunFam" id="3.40.50.1460:FF:000003">
    <property type="entry name" value="GPI-anchor transamidase"/>
    <property type="match status" value="1"/>
</dbReference>
<evidence type="ECO:0000256" key="3">
    <source>
        <dbReference type="ARBA" id="ARBA00022502"/>
    </source>
</evidence>
<name>A0A2B7Z3F2_POLH7</name>
<feature type="chain" id="PRO_5027680360" description="GPI-anchor transamidase" evidence="7">
    <location>
        <begin position="26"/>
        <end position="405"/>
    </location>
</feature>
<comment type="caution">
    <text evidence="8">The sequence shown here is derived from an EMBL/GenBank/DDBJ whole genome shotgun (WGS) entry which is preliminary data.</text>
</comment>
<dbReference type="InterPro" id="IPR028361">
    <property type="entry name" value="GPI_transamidase"/>
</dbReference>
<gene>
    <name evidence="8" type="ORF">AJ80_00025</name>
</gene>
<dbReference type="GO" id="GO:0003923">
    <property type="term" value="F:GPI-anchor transamidase activity"/>
    <property type="evidence" value="ECO:0007669"/>
    <property type="project" value="InterPro"/>
</dbReference>
<dbReference type="Gene3D" id="3.40.50.1460">
    <property type="match status" value="1"/>
</dbReference>
<dbReference type="UniPathway" id="UPA00196"/>
<keyword evidence="4 7" id="KW-0732">Signal</keyword>
<dbReference type="PIRSF" id="PIRSF500138">
    <property type="entry name" value="GPI8"/>
    <property type="match status" value="1"/>
</dbReference>
<evidence type="ECO:0000256" key="4">
    <source>
        <dbReference type="ARBA" id="ARBA00022729"/>
    </source>
</evidence>
<dbReference type="PIRSF" id="PIRSF019663">
    <property type="entry name" value="Legumain"/>
    <property type="match status" value="1"/>
</dbReference>
<dbReference type="Proteomes" id="UP000224634">
    <property type="component" value="Unassembled WGS sequence"/>
</dbReference>
<evidence type="ECO:0000256" key="1">
    <source>
        <dbReference type="ARBA" id="ARBA00004687"/>
    </source>
</evidence>
<feature type="signal peptide" evidence="7">
    <location>
        <begin position="1"/>
        <end position="25"/>
    </location>
</feature>